<evidence type="ECO:0000256" key="7">
    <source>
        <dbReference type="SAM" id="MobiDB-lite"/>
    </source>
</evidence>
<evidence type="ECO:0000256" key="1">
    <source>
        <dbReference type="ARBA" id="ARBA00004123"/>
    </source>
</evidence>
<dbReference type="PANTHER" id="PTHR24339">
    <property type="entry name" value="HOMEOBOX PROTEIN EMX-RELATED"/>
    <property type="match status" value="1"/>
</dbReference>
<organism evidence="9 10">
    <name type="scientific">Hydra vulgaris</name>
    <name type="common">Hydra</name>
    <name type="synonym">Hydra attenuata</name>
    <dbReference type="NCBI Taxonomy" id="6087"/>
    <lineage>
        <taxon>Eukaryota</taxon>
        <taxon>Metazoa</taxon>
        <taxon>Cnidaria</taxon>
        <taxon>Hydrozoa</taxon>
        <taxon>Hydroidolina</taxon>
        <taxon>Anthoathecata</taxon>
        <taxon>Aplanulata</taxon>
        <taxon>Hydridae</taxon>
        <taxon>Hydra</taxon>
    </lineage>
</organism>
<keyword evidence="9" id="KW-1185">Reference proteome</keyword>
<feature type="domain" description="Homeobox" evidence="8">
    <location>
        <begin position="322"/>
        <end position="382"/>
    </location>
</feature>
<feature type="region of interest" description="Disordered" evidence="7">
    <location>
        <begin position="290"/>
        <end position="312"/>
    </location>
</feature>
<feature type="region of interest" description="Disordered" evidence="7">
    <location>
        <begin position="89"/>
        <end position="176"/>
    </location>
</feature>
<evidence type="ECO:0000256" key="6">
    <source>
        <dbReference type="RuleBase" id="RU000682"/>
    </source>
</evidence>
<dbReference type="Gene3D" id="1.10.10.60">
    <property type="entry name" value="Homeodomain-like"/>
    <property type="match status" value="1"/>
</dbReference>
<evidence type="ECO:0000256" key="4">
    <source>
        <dbReference type="ARBA" id="ARBA00023242"/>
    </source>
</evidence>
<feature type="region of interest" description="Disordered" evidence="7">
    <location>
        <begin position="200"/>
        <end position="238"/>
    </location>
</feature>
<dbReference type="PANTHER" id="PTHR24339:SF67">
    <property type="entry name" value="GNOT1 HOMEODOMAIN PROTEIN-RELATED"/>
    <property type="match status" value="1"/>
</dbReference>
<dbReference type="InterPro" id="IPR017970">
    <property type="entry name" value="Homeobox_CS"/>
</dbReference>
<dbReference type="PROSITE" id="PS50071">
    <property type="entry name" value="HOMEOBOX_2"/>
    <property type="match status" value="1"/>
</dbReference>
<dbReference type="Pfam" id="PF00046">
    <property type="entry name" value="Homeodomain"/>
    <property type="match status" value="1"/>
</dbReference>
<dbReference type="Proteomes" id="UP001652625">
    <property type="component" value="Chromosome 06"/>
</dbReference>
<feature type="compositionally biased region" description="Basic and acidic residues" evidence="7">
    <location>
        <begin position="103"/>
        <end position="116"/>
    </location>
</feature>
<dbReference type="RefSeq" id="XP_065655240.1">
    <property type="nucleotide sequence ID" value="XM_065799168.1"/>
</dbReference>
<keyword evidence="3 5" id="KW-0371">Homeobox</keyword>
<feature type="compositionally biased region" description="Basic and acidic residues" evidence="7">
    <location>
        <begin position="218"/>
        <end position="238"/>
    </location>
</feature>
<dbReference type="InterPro" id="IPR001356">
    <property type="entry name" value="HD"/>
</dbReference>
<gene>
    <name evidence="10" type="primary">LOC124815092</name>
</gene>
<reference evidence="10" key="1">
    <citation type="submission" date="2025-08" db="UniProtKB">
        <authorList>
            <consortium name="RefSeq"/>
        </authorList>
    </citation>
    <scope>IDENTIFICATION</scope>
</reference>
<proteinExistence type="predicted"/>
<protein>
    <submittedName>
        <fullName evidence="10">Uncharacterized protein LOC124815092</fullName>
    </submittedName>
</protein>
<name>A0ABM4C112_HYDVU</name>
<evidence type="ECO:0000256" key="2">
    <source>
        <dbReference type="ARBA" id="ARBA00023125"/>
    </source>
</evidence>
<dbReference type="CDD" id="cd00086">
    <property type="entry name" value="homeodomain"/>
    <property type="match status" value="1"/>
</dbReference>
<accession>A0ABM4C112</accession>
<evidence type="ECO:0000313" key="9">
    <source>
        <dbReference type="Proteomes" id="UP001652625"/>
    </source>
</evidence>
<evidence type="ECO:0000313" key="10">
    <source>
        <dbReference type="RefSeq" id="XP_065655240.1"/>
    </source>
</evidence>
<dbReference type="PROSITE" id="PS00027">
    <property type="entry name" value="HOMEOBOX_1"/>
    <property type="match status" value="1"/>
</dbReference>
<evidence type="ECO:0000256" key="5">
    <source>
        <dbReference type="PROSITE-ProRule" id="PRU00108"/>
    </source>
</evidence>
<feature type="compositionally biased region" description="Polar residues" evidence="7">
    <location>
        <begin position="203"/>
        <end position="217"/>
    </location>
</feature>
<dbReference type="SMART" id="SM00389">
    <property type="entry name" value="HOX"/>
    <property type="match status" value="1"/>
</dbReference>
<feature type="DNA-binding region" description="Homeobox" evidence="5">
    <location>
        <begin position="324"/>
        <end position="383"/>
    </location>
</feature>
<dbReference type="InterPro" id="IPR050877">
    <property type="entry name" value="EMX-VAX-Noto_Homeobox_TFs"/>
</dbReference>
<sequence length="415" mass="49194">MEKKDGATNKNDAEHSVEKIAYRIIPVPYYYPVPVDPEWYYENHERLSRQSERLFGFPEPHLEHFRPSFSRPRVREEYSLPDDRYENRERYRKSPLSRSSHINNREYEREYDRRQIDDEEKQIPIVKTSESFNNGRASRKNLKSSNGDTDDLDLSSDDCHSDKATSENGRNGQRKHYLMSFPYDQKDDESKTSEIDAMVVDDNQPSTPQESKQTTDSQKVEEQNDIKCEKKVKNIESKDLDRSQKPKYIYDGAHQPVIPSNVPYVVLKSSHSHDLMREPRYSMRDIDSPRYEPQYTHYSNSHSRASLEDSNEDMDKEMRYHSNGRRARTVFTRKQLMTLNNVFEKHPFVSGEKMSELSDQLGLDRKIVKIWFQNKRQYARKKGSLVEREDDYYYNYSHVFTSGTPTMAEKWKNGN</sequence>
<keyword evidence="2 5" id="KW-0238">DNA-binding</keyword>
<dbReference type="InterPro" id="IPR009057">
    <property type="entry name" value="Homeodomain-like_sf"/>
</dbReference>
<evidence type="ECO:0000256" key="3">
    <source>
        <dbReference type="ARBA" id="ARBA00023155"/>
    </source>
</evidence>
<dbReference type="GeneID" id="124815092"/>
<evidence type="ECO:0000259" key="8">
    <source>
        <dbReference type="PROSITE" id="PS50071"/>
    </source>
</evidence>
<keyword evidence="4 5" id="KW-0539">Nucleus</keyword>
<comment type="subcellular location">
    <subcellularLocation>
        <location evidence="1 5 6">Nucleus</location>
    </subcellularLocation>
</comment>
<dbReference type="SUPFAM" id="SSF46689">
    <property type="entry name" value="Homeodomain-like"/>
    <property type="match status" value="1"/>
</dbReference>